<protein>
    <submittedName>
        <fullName evidence="2">Uncharacterized protein</fullName>
    </submittedName>
</protein>
<keyword evidence="3" id="KW-1185">Reference proteome</keyword>
<name>A0A8K1C2P6_PYTOL</name>
<feature type="compositionally biased region" description="Basic residues" evidence="1">
    <location>
        <begin position="9"/>
        <end position="20"/>
    </location>
</feature>
<dbReference type="EMBL" id="SPLM01000148">
    <property type="protein sequence ID" value="TMW55371.1"/>
    <property type="molecule type" value="Genomic_DNA"/>
</dbReference>
<reference evidence="2" key="1">
    <citation type="submission" date="2019-03" db="EMBL/GenBank/DDBJ databases">
        <title>Long read genome sequence of the mycoparasitic Pythium oligandrum ATCC 38472 isolated from sugarbeet rhizosphere.</title>
        <authorList>
            <person name="Gaulin E."/>
        </authorList>
    </citation>
    <scope>NUCLEOTIDE SEQUENCE</scope>
    <source>
        <strain evidence="2">ATCC 38472_TT</strain>
    </source>
</reference>
<proteinExistence type="predicted"/>
<evidence type="ECO:0000313" key="3">
    <source>
        <dbReference type="Proteomes" id="UP000794436"/>
    </source>
</evidence>
<evidence type="ECO:0000256" key="1">
    <source>
        <dbReference type="SAM" id="MobiDB-lite"/>
    </source>
</evidence>
<dbReference type="OrthoDB" id="5918597at2759"/>
<gene>
    <name evidence="2" type="ORF">Poli38472_013262</name>
</gene>
<feature type="region of interest" description="Disordered" evidence="1">
    <location>
        <begin position="1"/>
        <end position="26"/>
    </location>
</feature>
<organism evidence="2 3">
    <name type="scientific">Pythium oligandrum</name>
    <name type="common">Mycoparasitic fungus</name>
    <dbReference type="NCBI Taxonomy" id="41045"/>
    <lineage>
        <taxon>Eukaryota</taxon>
        <taxon>Sar</taxon>
        <taxon>Stramenopiles</taxon>
        <taxon>Oomycota</taxon>
        <taxon>Peronosporomycetes</taxon>
        <taxon>Pythiales</taxon>
        <taxon>Pythiaceae</taxon>
        <taxon>Pythium</taxon>
    </lineage>
</organism>
<accession>A0A8K1C2P6</accession>
<comment type="caution">
    <text evidence="2">The sequence shown here is derived from an EMBL/GenBank/DDBJ whole genome shotgun (WGS) entry which is preliminary data.</text>
</comment>
<sequence>MTTLSTARRVARASRPRPGSHGRSLLTDRVAVRAPTQLLLQRWSSSSSSSSTPSTPEPLQTGWQAQWDTFARNLFRLPRFAEYEAQQVFSPALSVIHHALLLYTLHAPQRVDLDVYEFLQGAEWASQQVLMDTNSVEFAAYASGQTSGSNEVVKRMEAYCTPHCFQQLLRSVKRNVDKNLLIESLDVQIHNVCLTRGAYARLTEDEYAEELRGMRWSPQTLREHDEDATLERLQLLVEVRVRERLQRTTSAREVVVVDQDCVYLSRFTSRVTTDDELDWRLDAIALRTRGRQREISRTRLPSPSE</sequence>
<dbReference type="Proteomes" id="UP000794436">
    <property type="component" value="Unassembled WGS sequence"/>
</dbReference>
<evidence type="ECO:0000313" key="2">
    <source>
        <dbReference type="EMBL" id="TMW55371.1"/>
    </source>
</evidence>
<dbReference type="AlphaFoldDB" id="A0A8K1C2P6"/>